<dbReference type="NCBIfam" id="NF003545">
    <property type="entry name" value="PRK05205.1-1"/>
    <property type="match status" value="1"/>
</dbReference>
<dbReference type="EMBL" id="CP040946">
    <property type="protein sequence ID" value="QDC43746.1"/>
    <property type="molecule type" value="Genomic_DNA"/>
</dbReference>
<dbReference type="InterPro" id="IPR000836">
    <property type="entry name" value="PRTase_dom"/>
</dbReference>
<dbReference type="AlphaFoldDB" id="A0A5B8CRR1"/>
<evidence type="ECO:0000313" key="3">
    <source>
        <dbReference type="Proteomes" id="UP000311008"/>
    </source>
</evidence>
<dbReference type="Proteomes" id="UP000311008">
    <property type="component" value="Chromosome"/>
</dbReference>
<evidence type="ECO:0000313" key="2">
    <source>
        <dbReference type="EMBL" id="QDC43746.1"/>
    </source>
</evidence>
<keyword evidence="2" id="KW-0328">Glycosyltransferase</keyword>
<keyword evidence="2" id="KW-0808">Transferase</keyword>
<dbReference type="Gene3D" id="3.40.50.2020">
    <property type="match status" value="1"/>
</dbReference>
<sequence length="180" mass="20065">MTLPDPEQLLEHLYQQLKPRIQDQTVLVGIYTGGVWLMERLLHRLQAELGRDIPHGKLDAAMYRDDYAQRGLKTAAQPAQMPFDVNAKHIILVDDIFYTGRTTRAVMNELFDHGRPASVQLAVLINRGGAQLPIRPDMVGADLPLLAHQSYELAMNTQGRLHLSIAESTPLANKGATTHV</sequence>
<proteinExistence type="predicted"/>
<dbReference type="InterPro" id="IPR029057">
    <property type="entry name" value="PRTase-like"/>
</dbReference>
<dbReference type="CDD" id="cd06223">
    <property type="entry name" value="PRTases_typeI"/>
    <property type="match status" value="1"/>
</dbReference>
<dbReference type="EC" id="2.4.2.9" evidence="2"/>
<keyword evidence="3" id="KW-1185">Reference proteome</keyword>
<dbReference type="PANTHER" id="PTHR11608:SF0">
    <property type="entry name" value="BIFUNCTIONAL PROTEIN PYRR"/>
    <property type="match status" value="1"/>
</dbReference>
<dbReference type="KEGG" id="mmec:FIU01_03900"/>
<dbReference type="SUPFAM" id="SSF53271">
    <property type="entry name" value="PRTase-like"/>
    <property type="match status" value="1"/>
</dbReference>
<name>A0A5B8CRR1_9PROT</name>
<reference evidence="3" key="1">
    <citation type="journal article" date="2019" name="ISME J.">
        <title>Evolution in action: habitat transition from sediment to the pelagial leads to genome streamlining in Methylophilaceae.</title>
        <authorList>
            <person name="Salcher M."/>
            <person name="Schaefle D."/>
            <person name="Kaspar M."/>
            <person name="Neuenschwander S.M."/>
            <person name="Ghai R."/>
        </authorList>
    </citation>
    <scope>NUCLEOTIDE SEQUENCE [LARGE SCALE GENOMIC DNA]</scope>
    <source>
        <strain evidence="3">MMS-M-51</strain>
    </source>
</reference>
<evidence type="ECO:0000259" key="1">
    <source>
        <dbReference type="Pfam" id="PF00156"/>
    </source>
</evidence>
<dbReference type="Pfam" id="PF00156">
    <property type="entry name" value="Pribosyltran"/>
    <property type="match status" value="1"/>
</dbReference>
<feature type="domain" description="Phosphoribosyltransferase" evidence="1">
    <location>
        <begin position="22"/>
        <end position="137"/>
    </location>
</feature>
<dbReference type="OrthoDB" id="9802227at2"/>
<organism evidence="2 3">
    <name type="scientific">Methylophilus medardicus</name>
    <dbReference type="NCBI Taxonomy" id="2588534"/>
    <lineage>
        <taxon>Bacteria</taxon>
        <taxon>Pseudomonadati</taxon>
        <taxon>Pseudomonadota</taxon>
        <taxon>Betaproteobacteria</taxon>
        <taxon>Nitrosomonadales</taxon>
        <taxon>Methylophilaceae</taxon>
        <taxon>Methylophilus</taxon>
    </lineage>
</organism>
<protein>
    <submittedName>
        <fullName evidence="2">Bifunctional pyr operon transcriptional regulator/uracil phosphoribosyltransferase PyrR</fullName>
        <ecNumber evidence="2">2.4.2.9</ecNumber>
    </submittedName>
</protein>
<accession>A0A5B8CRR1</accession>
<gene>
    <name evidence="2" type="primary">pyrR</name>
    <name evidence="2" type="ORF">FIU01_03900</name>
</gene>
<dbReference type="InterPro" id="IPR050137">
    <property type="entry name" value="PyrR_bifunctional"/>
</dbReference>
<dbReference type="RefSeq" id="WP_140003095.1">
    <property type="nucleotide sequence ID" value="NZ_CP040946.1"/>
</dbReference>
<dbReference type="GO" id="GO:0004845">
    <property type="term" value="F:uracil phosphoribosyltransferase activity"/>
    <property type="evidence" value="ECO:0007669"/>
    <property type="project" value="UniProtKB-EC"/>
</dbReference>
<dbReference type="PANTHER" id="PTHR11608">
    <property type="entry name" value="BIFUNCTIONAL PROTEIN PYRR"/>
    <property type="match status" value="1"/>
</dbReference>